<dbReference type="EMBL" id="JAQQXR010000001">
    <property type="protein sequence ID" value="MDC8756342.1"/>
    <property type="molecule type" value="Genomic_DNA"/>
</dbReference>
<dbReference type="RefSeq" id="WP_273668967.1">
    <property type="nucleotide sequence ID" value="NZ_JAQQXR010000001.1"/>
</dbReference>
<gene>
    <name evidence="1" type="ORF">OIK44_01930</name>
</gene>
<accession>A0ABT5JXR8</accession>
<proteinExistence type="predicted"/>
<organism evidence="1 2">
    <name type="scientific">Janthinobacterium fluminis</name>
    <dbReference type="NCBI Taxonomy" id="2987524"/>
    <lineage>
        <taxon>Bacteria</taxon>
        <taxon>Pseudomonadati</taxon>
        <taxon>Pseudomonadota</taxon>
        <taxon>Betaproteobacteria</taxon>
        <taxon>Burkholderiales</taxon>
        <taxon>Oxalobacteraceae</taxon>
        <taxon>Janthinobacterium</taxon>
    </lineage>
</organism>
<name>A0ABT5JXR8_9BURK</name>
<reference evidence="1 2" key="1">
    <citation type="submission" date="2022-10" db="EMBL/GenBank/DDBJ databases">
        <title>Janthinobacterium sp. hw3 Genome sequencing.</title>
        <authorList>
            <person name="Park S."/>
        </authorList>
    </citation>
    <scope>NUCLEOTIDE SEQUENCE [LARGE SCALE GENOMIC DNA]</scope>
    <source>
        <strain evidence="2">hw3</strain>
    </source>
</reference>
<evidence type="ECO:0000313" key="2">
    <source>
        <dbReference type="Proteomes" id="UP001221208"/>
    </source>
</evidence>
<sequence>MSETSFVTQQDIEEQRDSIEARLHSAQLALGDDMEPFQQQWHADPATAFVACARDGWNERGADWLDAQAALFDRDAWLELGGMVAKGEPPSSDPAGEGDDEWEWWHTAIAERPAATPAAGQAAGAATVLGDAGMAQKIYRHRDAVLALTTQIGCEGKAAVLAFLDSALADIDAELAAAIVNDAHFPVVLELLDDHDSALLYCAYAELMLEAIPPNFYAHVAGKGAPHLMLEVALLVGIAPLSTGNAVRQRIHALTERLERGNAGAAHNPARVAVETFIRVIDDFGRAADTMHALGADLIQLRKQSLETRSLTQRLRSWIGMRG</sequence>
<dbReference type="Proteomes" id="UP001221208">
    <property type="component" value="Unassembled WGS sequence"/>
</dbReference>
<evidence type="ECO:0000313" key="1">
    <source>
        <dbReference type="EMBL" id="MDC8756342.1"/>
    </source>
</evidence>
<comment type="caution">
    <text evidence="1">The sequence shown here is derived from an EMBL/GenBank/DDBJ whole genome shotgun (WGS) entry which is preliminary data.</text>
</comment>
<keyword evidence="2" id="KW-1185">Reference proteome</keyword>
<protein>
    <submittedName>
        <fullName evidence="1">Uncharacterized protein</fullName>
    </submittedName>
</protein>